<comment type="caution">
    <text evidence="2">The sequence shown here is derived from an EMBL/GenBank/DDBJ whole genome shotgun (WGS) entry which is preliminary data.</text>
</comment>
<feature type="domain" description="Sugar 3,4-ketoisomerase QdtA cupin" evidence="1">
    <location>
        <begin position="1"/>
        <end position="130"/>
    </location>
</feature>
<keyword evidence="3" id="KW-1185">Reference proteome</keyword>
<keyword evidence="2" id="KW-0413">Isomerase</keyword>
<evidence type="ECO:0000313" key="2">
    <source>
        <dbReference type="EMBL" id="ESS59295.1"/>
    </source>
</evidence>
<dbReference type="GO" id="GO:0016853">
    <property type="term" value="F:isomerase activity"/>
    <property type="evidence" value="ECO:0007669"/>
    <property type="project" value="UniProtKB-KW"/>
</dbReference>
<dbReference type="CDD" id="cd20292">
    <property type="entry name" value="cupin_QdtA-like"/>
    <property type="match status" value="1"/>
</dbReference>
<proteinExistence type="predicted"/>
<name>A0ABN0QAS9_ENTCL</name>
<dbReference type="Gene3D" id="2.60.120.10">
    <property type="entry name" value="Jelly Rolls"/>
    <property type="match status" value="1"/>
</dbReference>
<protein>
    <submittedName>
        <fullName evidence="2">dTDP-6-deoxy-3,4-keto-hexulose isomerase</fullName>
    </submittedName>
</protein>
<dbReference type="Pfam" id="PF05523">
    <property type="entry name" value="FdtA"/>
    <property type="match status" value="1"/>
</dbReference>
<evidence type="ECO:0000259" key="1">
    <source>
        <dbReference type="Pfam" id="PF05523"/>
    </source>
</evidence>
<dbReference type="Proteomes" id="UP000017834">
    <property type="component" value="Unassembled WGS sequence"/>
</dbReference>
<dbReference type="SUPFAM" id="SSF51182">
    <property type="entry name" value="RmlC-like cupins"/>
    <property type="match status" value="1"/>
</dbReference>
<dbReference type="EMBL" id="AXOM01000023">
    <property type="protein sequence ID" value="ESS59295.1"/>
    <property type="molecule type" value="Genomic_DNA"/>
</dbReference>
<dbReference type="InterPro" id="IPR008894">
    <property type="entry name" value="QdtA_cupin_dom"/>
</dbReference>
<dbReference type="InterPro" id="IPR011051">
    <property type="entry name" value="RmlC_Cupin_sf"/>
</dbReference>
<sequence length="136" mass="15915">MEIRLIPLQKHGDERGLLVALEEDRNIPFPIKRIYYIFDTLKGVRRGFHAHKATNQLAVVARGSCKFHMNDGKNTKEIELSDPAVGLLIPPYIWHEMYDFSDDCILMVIADDYYDESDYIRNYDDFLNIVHDNEHS</sequence>
<reference evidence="2 3" key="1">
    <citation type="journal article" date="2014" name="Genome Announc.">
        <title>Draft Genome Sequence of Enterobacter cloacae Strain S611.</title>
        <authorList>
            <person name="Wang D."/>
            <person name="Han C.S."/>
            <person name="Dichosa A.E."/>
            <person name="Gleasner C.D."/>
            <person name="Johnson S.L."/>
            <person name="Daligault H.E."/>
            <person name="Davenport K.W."/>
            <person name="Li P.E."/>
            <person name="Pierson E.A."/>
            <person name="Pierson L.S.III."/>
        </authorList>
    </citation>
    <scope>NUCLEOTIDE SEQUENCE [LARGE SCALE GENOMIC DNA]</scope>
    <source>
        <strain evidence="2 3">S611</strain>
    </source>
</reference>
<gene>
    <name evidence="2" type="primary">fdtA</name>
    <name evidence="2" type="ORF">EDP2_2817</name>
</gene>
<dbReference type="InterPro" id="IPR014710">
    <property type="entry name" value="RmlC-like_jellyroll"/>
</dbReference>
<accession>A0ABN0QAS9</accession>
<evidence type="ECO:0000313" key="3">
    <source>
        <dbReference type="Proteomes" id="UP000017834"/>
    </source>
</evidence>
<organism evidence="2 3">
    <name type="scientific">Enterobacter cloacae S611</name>
    <dbReference type="NCBI Taxonomy" id="1399146"/>
    <lineage>
        <taxon>Bacteria</taxon>
        <taxon>Pseudomonadati</taxon>
        <taxon>Pseudomonadota</taxon>
        <taxon>Gammaproteobacteria</taxon>
        <taxon>Enterobacterales</taxon>
        <taxon>Enterobacteriaceae</taxon>
        <taxon>Enterobacter</taxon>
        <taxon>Enterobacter cloacae complex</taxon>
    </lineage>
</organism>